<keyword evidence="3" id="KW-1185">Reference proteome</keyword>
<dbReference type="Proteomes" id="UP000886520">
    <property type="component" value="Chromosome 17"/>
</dbReference>
<evidence type="ECO:0000259" key="1">
    <source>
        <dbReference type="PROSITE" id="PS51259"/>
    </source>
</evidence>
<accession>A0A9D4UGS7</accession>
<evidence type="ECO:0000313" key="3">
    <source>
        <dbReference type="Proteomes" id="UP000886520"/>
    </source>
</evidence>
<sequence>MAPHLNRLTTVSQQPSLRDYKPHRHTFSLSSILDSHTWKESISIPQTPSSQAGNDDLEGSFRILFYDTLSHKVKELVFSAEEDFDSNILDILQPQSISGQASCLSSQNSTDSEANTSDLDSHLCEAALRSVYAQGNLELSIKDRQELADNVKRAFLLPEATFRESRSRAVKAVRHRRAEVQAHLTDLQQDKGWSLNPEHFESVSFYEECKSRELFELSSFHEELQSLPSFSAQVQVSVMSAEDLSSNNQCLKKRMCYGASEGSQVYCTVRVVPAGQGLNDVESSTPNFITELSVFSKFAEWHDKSPWISLCSADDCLCITLWKKKAPTTSISRASKELELGPLLRTISQRTKKITWHGDTFLGCVFLPVSKIESQSLSSASLRGSLSPNLYNLNNAEGEKLMVTLKMQIHFYCELLLNDSVHDKMLLYPPIPDVVDGYHALVLLAFSMHLEGELELEDTWQKILACYESYYRLRRETCSLAVLKHLATLFQPELEYLEIITRELKPICKNAKQGKLNKLEYSLLAEVTALIIKPSITVMEDFQSVFLLDQPQRAISKLIELLSLLLCWDPNPLELKACFNRWIKISCAQRFNKYLEDNSCQGEINTRTFSTAFSLLQKDLRTLRACLQTEYSNKLGFFETCALEYYRLVSQYITGIVGSIRISPADFEDLTRELSLLHQELERSDVKIDFLDLHGLLHDHILEMIAAVKPRMIDWIISNLGEEKWEPISHETDALFSYSVVDLYFMINGVIENLTARLSYFPFGKVYYANLEESLCSAVETYIQITERMCLQELPEKNVEEHHHFLDHFKSLNSSKFMNISKTLCVKLNNLYSVLQQQMSLEENLAIKWGVPLQPSSTDLKMQEVFKLEDREATKLDNQDLVEDKRVGRHFKHLHDLVKRSISDITGSITEHMQHELSGRLQKLMTAFSITGKKQLAIEDLELLTTYFDTHLKALNEWLEPEVFRRLLLEIAGALIFCMEEFALNRDEDPNPMTMEQRDYMEQILNLFYGYFYGDGVGVSKEDMDGISRRLRKILECSDLNTHKLCALYWKAWDSKDKMMRHKLLSATRNFLQKIRRCRPPFGKRENAISPPECIIFDLPKDEEMVASFTCRKSKGRLGILFITAKHVSFADASIPGSDNKSLFILSLDRLQQVNLVGHDSLSFMSFTNNVEKFSRFLDRRAVLQVIYNQVKSTGSFLEMYLARVWGQLVGESVEADTTALKRFKCSRQGLISKHRGLLTVYTSYLIFEQERKVKKLFLEFGAISKVFAEMRGLRANGIVMELKSRSSIEFVDFEVALNPRDIAVEIAKLVTGGAREKN</sequence>
<dbReference type="PANTHER" id="PTHR31280:SF24">
    <property type="entry name" value="C2 DOMAIN-CONTAINING PROTEIN"/>
    <property type="match status" value="1"/>
</dbReference>
<dbReference type="OrthoDB" id="1917555at2759"/>
<evidence type="ECO:0000313" key="2">
    <source>
        <dbReference type="EMBL" id="KAI5067392.1"/>
    </source>
</evidence>
<name>A0A9D4UGS7_ADICA</name>
<dbReference type="Gene3D" id="1.10.357.50">
    <property type="match status" value="1"/>
</dbReference>
<gene>
    <name evidence="2" type="ORF">GOP47_0017920</name>
</gene>
<dbReference type="InterPro" id="IPR014772">
    <property type="entry name" value="Munc13_dom-2"/>
</dbReference>
<dbReference type="PROSITE" id="PS51259">
    <property type="entry name" value="MHD2"/>
    <property type="match status" value="1"/>
</dbReference>
<protein>
    <recommendedName>
        <fullName evidence="1">MHD2 domain-containing protein</fullName>
    </recommendedName>
</protein>
<reference evidence="2" key="1">
    <citation type="submission" date="2021-01" db="EMBL/GenBank/DDBJ databases">
        <title>Adiantum capillus-veneris genome.</title>
        <authorList>
            <person name="Fang Y."/>
            <person name="Liao Q."/>
        </authorList>
    </citation>
    <scope>NUCLEOTIDE SEQUENCE</scope>
    <source>
        <strain evidence="2">H3</strain>
        <tissue evidence="2">Leaf</tissue>
    </source>
</reference>
<organism evidence="2 3">
    <name type="scientific">Adiantum capillus-veneris</name>
    <name type="common">Maidenhair fern</name>
    <dbReference type="NCBI Taxonomy" id="13818"/>
    <lineage>
        <taxon>Eukaryota</taxon>
        <taxon>Viridiplantae</taxon>
        <taxon>Streptophyta</taxon>
        <taxon>Embryophyta</taxon>
        <taxon>Tracheophyta</taxon>
        <taxon>Polypodiopsida</taxon>
        <taxon>Polypodiidae</taxon>
        <taxon>Polypodiales</taxon>
        <taxon>Pteridineae</taxon>
        <taxon>Pteridaceae</taxon>
        <taxon>Vittarioideae</taxon>
        <taxon>Adiantum</taxon>
    </lineage>
</organism>
<feature type="domain" description="MHD2" evidence="1">
    <location>
        <begin position="938"/>
        <end position="1049"/>
    </location>
</feature>
<dbReference type="InterPro" id="IPR008528">
    <property type="entry name" value="unc-13_homologue"/>
</dbReference>
<proteinExistence type="predicted"/>
<comment type="caution">
    <text evidence="2">The sequence shown here is derived from an EMBL/GenBank/DDBJ whole genome shotgun (WGS) entry which is preliminary data.</text>
</comment>
<dbReference type="PANTHER" id="PTHR31280">
    <property type="entry name" value="PROTEIN UNC-13 HOMOLOG"/>
    <property type="match status" value="1"/>
</dbReference>
<dbReference type="EMBL" id="JABFUD020000017">
    <property type="protein sequence ID" value="KAI5067392.1"/>
    <property type="molecule type" value="Genomic_DNA"/>
</dbReference>